<dbReference type="GO" id="GO:0033644">
    <property type="term" value="C:host cell membrane"/>
    <property type="evidence" value="ECO:0007669"/>
    <property type="project" value="UniProtKB-SubCell"/>
</dbReference>
<dbReference type="InterPro" id="IPR024387">
    <property type="entry name" value="Pept_C3G_Picornavir"/>
</dbReference>
<evidence type="ECO:0000313" key="19">
    <source>
        <dbReference type="EMBL" id="QKN88967.1"/>
    </source>
</evidence>
<evidence type="ECO:0000259" key="18">
    <source>
        <dbReference type="PROSITE" id="PS51874"/>
    </source>
</evidence>
<dbReference type="Pfam" id="PF08762">
    <property type="entry name" value="CRPV_capsid"/>
    <property type="match status" value="1"/>
</dbReference>
<dbReference type="SUPFAM" id="SSF88633">
    <property type="entry name" value="Positive stranded ssRNA viruses"/>
    <property type="match status" value="3"/>
</dbReference>
<dbReference type="Pfam" id="PF00910">
    <property type="entry name" value="RNA_helicase"/>
    <property type="match status" value="1"/>
</dbReference>
<dbReference type="EMBL" id="MT138179">
    <property type="protein sequence ID" value="QKN88967.1"/>
    <property type="molecule type" value="Genomic_RNA"/>
</dbReference>
<dbReference type="Pfam" id="PF00073">
    <property type="entry name" value="Rhv"/>
    <property type="match status" value="2"/>
</dbReference>
<evidence type="ECO:0000256" key="15">
    <source>
        <dbReference type="SAM" id="MobiDB-lite"/>
    </source>
</evidence>
<dbReference type="GO" id="GO:0039694">
    <property type="term" value="P:viral RNA genome replication"/>
    <property type="evidence" value="ECO:0007669"/>
    <property type="project" value="InterPro"/>
</dbReference>
<dbReference type="GO" id="GO:0006351">
    <property type="term" value="P:DNA-templated transcription"/>
    <property type="evidence" value="ECO:0007669"/>
    <property type="project" value="InterPro"/>
</dbReference>
<keyword evidence="14" id="KW-0693">Viral RNA replication</keyword>
<evidence type="ECO:0000256" key="6">
    <source>
        <dbReference type="ARBA" id="ARBA00022679"/>
    </source>
</evidence>
<evidence type="ECO:0000259" key="16">
    <source>
        <dbReference type="PROSITE" id="PS50507"/>
    </source>
</evidence>
<dbReference type="InterPro" id="IPR001205">
    <property type="entry name" value="RNA-dir_pol_C"/>
</dbReference>
<dbReference type="PROSITE" id="PS51218">
    <property type="entry name" value="SF3_HELICASE_2"/>
    <property type="match status" value="1"/>
</dbReference>
<keyword evidence="12" id="KW-0067">ATP-binding</keyword>
<keyword evidence="8" id="KW-0547">Nucleotide-binding</keyword>
<keyword evidence="9" id="KW-0378">Hydrolase</keyword>
<evidence type="ECO:0000256" key="13">
    <source>
        <dbReference type="ARBA" id="ARBA00022844"/>
    </source>
</evidence>
<proteinExistence type="predicted"/>
<evidence type="ECO:0000256" key="9">
    <source>
        <dbReference type="ARBA" id="ARBA00022801"/>
    </source>
</evidence>
<dbReference type="InterPro" id="IPR043502">
    <property type="entry name" value="DNA/RNA_pol_sf"/>
</dbReference>
<dbReference type="InterPro" id="IPR014759">
    <property type="entry name" value="Helicase_SF3_ssRNA_vir"/>
</dbReference>
<name>A0A6M9ZAF5_9VIRU</name>
<evidence type="ECO:0000256" key="2">
    <source>
        <dbReference type="ARBA" id="ARBA00020107"/>
    </source>
</evidence>
<evidence type="ECO:0000256" key="14">
    <source>
        <dbReference type="ARBA" id="ARBA00022953"/>
    </source>
</evidence>
<dbReference type="GO" id="GO:0005524">
    <property type="term" value="F:ATP binding"/>
    <property type="evidence" value="ECO:0007669"/>
    <property type="project" value="UniProtKB-KW"/>
</dbReference>
<dbReference type="PROSITE" id="PS50507">
    <property type="entry name" value="RDRP_SSRNA_POS"/>
    <property type="match status" value="1"/>
</dbReference>
<reference evidence="19" key="1">
    <citation type="submission" date="2020-01" db="EMBL/GenBank/DDBJ databases">
        <title>Viral genomes from wild and zoo birds in China.</title>
        <authorList>
            <person name="Lu J."/>
            <person name="Shan T."/>
            <person name="Yang S."/>
            <person name="Zhang W."/>
        </authorList>
    </citation>
    <scope>NUCLEOTIDE SEQUENCE</scope>
    <source>
        <strain evidence="19">Dar170shi2</strain>
    </source>
</reference>
<evidence type="ECO:0000256" key="7">
    <source>
        <dbReference type="ARBA" id="ARBA00022695"/>
    </source>
</evidence>
<dbReference type="Gene3D" id="2.40.10.10">
    <property type="entry name" value="Trypsin-like serine proteases"/>
    <property type="match status" value="1"/>
</dbReference>
<feature type="domain" description="Peptidase C3" evidence="18">
    <location>
        <begin position="2901"/>
        <end position="3105"/>
    </location>
</feature>
<dbReference type="Gene3D" id="2.60.120.20">
    <property type="match status" value="3"/>
</dbReference>
<dbReference type="GO" id="GO:0005198">
    <property type="term" value="F:structural molecule activity"/>
    <property type="evidence" value="ECO:0007669"/>
    <property type="project" value="InterPro"/>
</dbReference>
<dbReference type="CDD" id="cd23169">
    <property type="entry name" value="ps-ssRNAv-Picornavirales"/>
    <property type="match status" value="1"/>
</dbReference>
<dbReference type="CDD" id="cd00205">
    <property type="entry name" value="rhv_like"/>
    <property type="match status" value="2"/>
</dbReference>
<feature type="domain" description="RdRp catalytic" evidence="16">
    <location>
        <begin position="3392"/>
        <end position="3527"/>
    </location>
</feature>
<keyword evidence="3" id="KW-0696">RNA-directed RNA polymerase</keyword>
<dbReference type="InterPro" id="IPR044067">
    <property type="entry name" value="PCV_3C_PRO"/>
</dbReference>
<evidence type="ECO:0000256" key="1">
    <source>
        <dbReference type="ARBA" id="ARBA00004328"/>
    </source>
</evidence>
<dbReference type="InterPro" id="IPR007094">
    <property type="entry name" value="RNA-dir_pol_PSvirus"/>
</dbReference>
<evidence type="ECO:0000256" key="5">
    <source>
        <dbReference type="ARBA" id="ARBA00022670"/>
    </source>
</evidence>
<feature type="domain" description="SF3 helicase" evidence="17">
    <location>
        <begin position="2104"/>
        <end position="2267"/>
    </location>
</feature>
<dbReference type="InterPro" id="IPR001676">
    <property type="entry name" value="Picornavirus_capsid"/>
</dbReference>
<dbReference type="GO" id="GO:0003723">
    <property type="term" value="F:RNA binding"/>
    <property type="evidence" value="ECO:0007669"/>
    <property type="project" value="InterPro"/>
</dbReference>
<dbReference type="Gene3D" id="3.30.70.270">
    <property type="match status" value="1"/>
</dbReference>
<comment type="subcellular location">
    <subcellularLocation>
        <location evidence="1">Virion</location>
    </subcellularLocation>
</comment>
<dbReference type="InterPro" id="IPR009003">
    <property type="entry name" value="Peptidase_S1_PA"/>
</dbReference>
<dbReference type="InterPro" id="IPR043504">
    <property type="entry name" value="Peptidase_S1_PA_chymotrypsin"/>
</dbReference>
<dbReference type="GO" id="GO:0003724">
    <property type="term" value="F:RNA helicase activity"/>
    <property type="evidence" value="ECO:0007669"/>
    <property type="project" value="InterPro"/>
</dbReference>
<evidence type="ECO:0000256" key="11">
    <source>
        <dbReference type="ARBA" id="ARBA00022807"/>
    </source>
</evidence>
<keyword evidence="7" id="KW-0548">Nucleotidyltransferase</keyword>
<dbReference type="Pfam" id="PF00680">
    <property type="entry name" value="RdRP_1"/>
    <property type="match status" value="1"/>
</dbReference>
<dbReference type="GO" id="GO:0003968">
    <property type="term" value="F:RNA-directed RNA polymerase activity"/>
    <property type="evidence" value="ECO:0007669"/>
    <property type="project" value="UniProtKB-KW"/>
</dbReference>
<organism evidence="19">
    <name type="scientific">Picornavirales sp</name>
    <dbReference type="NCBI Taxonomy" id="1955153"/>
    <lineage>
        <taxon>Viruses</taxon>
        <taxon>Riboviria</taxon>
        <taxon>Orthornavirae</taxon>
        <taxon>Pisuviricota</taxon>
        <taxon>Pisoniviricetes</taxon>
        <taxon>Picornavirales</taxon>
    </lineage>
</organism>
<accession>A0A6M9ZAF5</accession>
<evidence type="ECO:0000256" key="4">
    <source>
        <dbReference type="ARBA" id="ARBA00022561"/>
    </source>
</evidence>
<evidence type="ECO:0000256" key="10">
    <source>
        <dbReference type="ARBA" id="ARBA00022806"/>
    </source>
</evidence>
<feature type="region of interest" description="Disordered" evidence="15">
    <location>
        <begin position="365"/>
        <end position="385"/>
    </location>
</feature>
<keyword evidence="11" id="KW-0788">Thiol protease</keyword>
<dbReference type="SUPFAM" id="SSF50494">
    <property type="entry name" value="Trypsin-like serine proteases"/>
    <property type="match status" value="1"/>
</dbReference>
<dbReference type="GO" id="GO:0019028">
    <property type="term" value="C:viral capsid"/>
    <property type="evidence" value="ECO:0007669"/>
    <property type="project" value="UniProtKB-KW"/>
</dbReference>
<feature type="region of interest" description="Disordered" evidence="15">
    <location>
        <begin position="532"/>
        <end position="569"/>
    </location>
</feature>
<evidence type="ECO:0000256" key="8">
    <source>
        <dbReference type="ARBA" id="ARBA00022741"/>
    </source>
</evidence>
<dbReference type="InterPro" id="IPR029053">
    <property type="entry name" value="Viral_coat"/>
</dbReference>
<dbReference type="InterPro" id="IPR033703">
    <property type="entry name" value="Rhv-like"/>
</dbReference>
<dbReference type="InterPro" id="IPR043128">
    <property type="entry name" value="Rev_trsase/Diguanyl_cyclase"/>
</dbReference>
<evidence type="ECO:0000256" key="12">
    <source>
        <dbReference type="ARBA" id="ARBA00022840"/>
    </source>
</evidence>
<keyword evidence="6" id="KW-0808">Transferase</keyword>
<keyword evidence="13" id="KW-0946">Virion</keyword>
<sequence>MGVFSFTVTMATISCTETCERSPKSYPVGSNEWKKLQDLRKEKPLTPEEMALKLRQENPDYVDFWKLRWKEHPLNNGVTWQLSVENEGFNKKADWQHMVEMHDAIWRWTKRNNKLPWRGPPKEKATKVIYTKNGDRIETEDKYASFYDGKHKPDDIFTELQLITAMEYNQKYRYSFTFANYEAAFHLTKFLWKSRCIWKKSKDNWAYVIVPTCFQFLYRIAQILDGTFEAETEYHKKLDAWGEYEKKEGRSDIWWGANWEEDNVVKPKQTVYEGEEAIKTGITAPPSSEEVKEESEISFDLNEAIDRYEELEMEEPMEVVDDEFQQCMAAVSLEPTGETVTLDEVNTEEPKSVVQILLESYYGGTDKESAEIEPQSGSEEMPQMLPPIDDLLEEDGTWEWKVIAPPKTRKKKINFEWPFRWYPKVQRFPVKHTRNCKAETEYLSLPIFTPEEMKRNYFENLPDIYLRIGRPELAERCCCEPVRNFWNEKRRQFRFLEDDQMMNLLYDRFQDISRRRGESPERDNTEFDDLYEVQSGTEPPPAVKSAAPPAAGGGKSGGPVTGAEEVEKPIKKGEKHVTMTFVDQREVQKTAPDKIKEKAKEDDHSVNEIYDMMKVVKRPMFIDRRTWTVDDTNGKEILRWVLPQVYFSEASSQKVACGALNASYILSMFGAAKFDMMIRMNINSVKFQQGRLVAVWKPFYMADKELSIFNNLTQFPHCFIDASTSNSVELKIPWTNPRDAFPIYTDPNAEMNYFGTFHLYVWNRLKTGKTGSTDTSLSVYMWLENLKTYQLTNPKDPSKVHFATDIVNNKARFLTSGTTSAYDKHAPLVITTGAVKLEPQAGLMEGILGAGADIAMETGANMMEKLLQQFARGHNAKPSGFQPPQPVIPMVASNASFGEGVDLSQRLSLEPLSVQRPDKSVSEPANMKDLIEKWSRFAVMNWDINNDENAVIGAFPMCPMIPADLDSVARLELYGNVAASDQPDHECEPANNKYATWIVKRNNTMLDFLSRAFHFWRGSLNFRFEAVCTSMHSGRLWIRYEPYGTRKSATQECEKQATPGILWDIQEKHEIDVNIPYSSVQPYLSTQWLANASDQLEGALGNFACGFVELTVQNRLKVTTGISDEISINVYIAAGPDFEFFVPAPLDGIMSFREWDYGVSTQDIPERSIWNVIGKITDDMWRVQLKRQIGSTQVIEVGGKKWRRMINDYVSNWWYLPFYRHNGAHYFDEEFVTLMRKFHTYAKAEGIHVPNFSSWDHAYSWLNSHPKIMPKEWLLYMQAVEIEESPLVWEKLLHWGTLVILKENFYMVRSIPRMYVTQKDDKKHLLGFADPPAAEKAEEKVYEVQSNTKSTVTAINPFSTFKPEVNSTKELSGENHMNIYKIMKRWSMWKTTTIPWPCNDLRENADFVKNSYGWIMRTLNSMQSWEKDAYVWEFRIPVTPMTKQHFMGMRGQWLSDIESSTGSKYLGADDLAKAHFDGGMDIGSEAGLTVPAFYGQMFRFWRGSMRYRFTFPGTRNDNLTWAVVVYNPMQVTDADAGPGLFRLSTKRQMRQIMNQGSVMWNGNVMANIDVEVPYYSRYSRLYTSMERYDMFSTAGSLFVYVPLDFELGNPCKDAQQKDMASKIKALEMWISIAVADDFEFQVPVDAPSSILWPTYSRYQYSQDMYYGEFDKFDPVKPKVGNIEVVPRMAVRKLTEKDTVHQIRSVEAVVSPLGRRWIPLKKESVKNLNFAYGLYELPSEAQYKEQIQKKDCIRICEEPKEEEKAKKQYEVQAGDEPPAAVSTLVPPSEKPPIVTQGDDEIDGMLTDACNTMKNLNSLVGTASEKIGPFLEKISAAADTIEKKTETLASSVCDTSGVVKKGIDYAINGTRLGAFFYGIHSMLKAETWQERWFPMATCALALGLSPEVVTKAGEWLMSNVSGIFSSEKVHEKNEPQAWEDIWNNDILVFLQENSGTLRMIAAGIATILTFYFTPSLPSTCKVKSFAIDMVNKLRNVAFVGAGLKTLDWMFKWVAGCIKDGALWVADMFSGGLITANRLSAHYPEVLQWLSQVEKYDLEAYKGPLNWNHDARIELWKCMDAGKKLTDKLASKAGPLYNTLTKGMLKLTKIDDEAKSVKNAPAFRMDPIHICFYGKAGVKKSSILTYVLGFIADELGYPVHNRFYARCEQEEHWNGYNGQLITICDDIAQIKDGKAIEELISMKSNICWHVPMAHLEDKGKCFTSKIIGSTTNTLFPRPENISNYPALWRRRNVLVEVIQSFADTESTAGTWKNLRFNIIEPQPDQNGQDLKKVLKANLTMVELMTFLLASTKKWIEKQNSIVFAGLQGKSIDIPDYGEIPLNGEVVSTAKQVLQETLRKGIVMSLDRLKEAITCLSMGEISEIFRDERCEKTMGKIPGADTYITMMKLAIRAWELLAMTLAIEVETVRHWSLKELAESELKQFYQLKENPEGLLVEASVVANGIPIMTKYLNWTAGFRPVPKPVSVNKDEVDLAKLAENAQAIQPSLPRPGRGKEEDLVVEAGGSLVDEITSEVDTDFRRQYKELEDAKNRAQDSLSAREDLLTLYEDIIRNTINTPSRFTRVRLSNEQEISTFIAHNYPKLTSEEAKELAKNFKIAFDSVQKRKETWTQFACNEATMINVSKLFEEPFKKYWKKDKDQKHYVFECSGESEEELEAYSLFSVLEDKYTAEEIDKMVEAMPKPEQYRISKLYSMLENFYTKQKKKITDWFEQHPLIVKMFKLASALVGIFVGYKILDWVCPSIVGKIKAGFAALFGWGVSKVGEERYEQWKNKGKELATKGKNILKMPVDWVKQLMSRSNDAEIREWSEDPDMVELYAESLSGIETNVKNSVKMKARAVPEGKARLRIHAYSVGSDKVHESASKCKQFSNTASEVPVYEVEGCSDPNALNLRVNILAKSMVRAYWANSEKAQSLTGLMIKGRYLLIPHHFWDGCPRLQPFVLTNKSGACYWEIFDPSLCRKIPEQDLSVFLCSKRIGQFVDLTKHFPNTDEIRCKQTPASLMSMTPDCVFSVQHVNAEQVYDVNYKLDSGERIHNINAWEYDATTEKGDCGSILVADNTAQLRKILGLHVCGIKDQNYGTAAYVSRDDLFAAMEALPEDSKVLPLNYVPECLITKGIESMQIKPFGNFDLHGAVDNCNAVRLPHKTEIQPSPIHDMVREHVTEPAVLTMQDPRLKVPGSPLIRALEKYGNPTIPFPKEDVKLAFNHIKSEVMYWKLAMPARKLTDWEAVFGNETIDYCDRMNLGASPGYPWTLSRPSGEKGKAYLFDINKEDGIACEDFRKHYQLREKLAKKGIRKVSVWTDCLKDERRPLEKIAKGKTRAFMLPPADFVMLCRKYFMAFCCTFYSNRINSFSAVGIDPYSYEWTRLVRKLKKNSNLAFGGDFHAFDGIFDPLFLWEMCLMICEWYRKNDPNWCEEDDKVRHVLFEEMIHTVHISKNSIYQKHQGNPSGNPLTVILNTFAHFAYLIVAWIGLARRHAPEMMSLYYFWKYVMAIIYGDDGVYTVKREVAEWFNCETVSAYLKEFGIEYTDELKSGILYGVKPLYECTFLKNGFKKMQGEQYWLAPISQDTIYELTNWVKKSDDPVDQLRANLADVFSFAFHHGEEFFRELLVKVNDALEKRGLKTFVTSFEHEKERFLAKCLN</sequence>
<evidence type="ECO:0000256" key="3">
    <source>
        <dbReference type="ARBA" id="ARBA00022484"/>
    </source>
</evidence>
<dbReference type="GO" id="GO:0006508">
    <property type="term" value="P:proteolysis"/>
    <property type="evidence" value="ECO:0007669"/>
    <property type="project" value="UniProtKB-KW"/>
</dbReference>
<dbReference type="InterPro" id="IPR000605">
    <property type="entry name" value="Helicase_SF3_ssDNA/RNA_vir"/>
</dbReference>
<dbReference type="Gene3D" id="1.20.960.20">
    <property type="match status" value="1"/>
</dbReference>
<keyword evidence="5" id="KW-0645">Protease</keyword>
<dbReference type="GO" id="GO:0004197">
    <property type="term" value="F:cysteine-type endopeptidase activity"/>
    <property type="evidence" value="ECO:0007669"/>
    <property type="project" value="InterPro"/>
</dbReference>
<evidence type="ECO:0000259" key="17">
    <source>
        <dbReference type="PROSITE" id="PS51218"/>
    </source>
</evidence>
<feature type="compositionally biased region" description="Gly residues" evidence="15">
    <location>
        <begin position="551"/>
        <end position="560"/>
    </location>
</feature>
<dbReference type="PROSITE" id="PS51874">
    <property type="entry name" value="PCV_3C_PRO"/>
    <property type="match status" value="1"/>
</dbReference>
<keyword evidence="10" id="KW-0347">Helicase</keyword>
<dbReference type="Pfam" id="PF12381">
    <property type="entry name" value="Peptidase_C3G"/>
    <property type="match status" value="1"/>
</dbReference>
<dbReference type="InterPro" id="IPR014872">
    <property type="entry name" value="Dicistrovirus_capsid-polyPr_C"/>
</dbReference>
<keyword evidence="4" id="KW-0167">Capsid protein</keyword>
<feature type="region of interest" description="Disordered" evidence="15">
    <location>
        <begin position="1765"/>
        <end position="1796"/>
    </location>
</feature>
<protein>
    <recommendedName>
        <fullName evidence="2">Genome polyprotein</fullName>
    </recommendedName>
</protein>
<dbReference type="SUPFAM" id="SSF56672">
    <property type="entry name" value="DNA/RNA polymerases"/>
    <property type="match status" value="1"/>
</dbReference>